<keyword evidence="2" id="KW-1185">Reference proteome</keyword>
<evidence type="ECO:0000313" key="1">
    <source>
        <dbReference type="EMBL" id="KAJ1146233.1"/>
    </source>
</evidence>
<name>A0AAV7R618_PLEWA</name>
<organism evidence="1 2">
    <name type="scientific">Pleurodeles waltl</name>
    <name type="common">Iberian ribbed newt</name>
    <dbReference type="NCBI Taxonomy" id="8319"/>
    <lineage>
        <taxon>Eukaryota</taxon>
        <taxon>Metazoa</taxon>
        <taxon>Chordata</taxon>
        <taxon>Craniata</taxon>
        <taxon>Vertebrata</taxon>
        <taxon>Euteleostomi</taxon>
        <taxon>Amphibia</taxon>
        <taxon>Batrachia</taxon>
        <taxon>Caudata</taxon>
        <taxon>Salamandroidea</taxon>
        <taxon>Salamandridae</taxon>
        <taxon>Pleurodelinae</taxon>
        <taxon>Pleurodeles</taxon>
    </lineage>
</organism>
<comment type="caution">
    <text evidence="1">The sequence shown here is derived from an EMBL/GenBank/DDBJ whole genome shotgun (WGS) entry which is preliminary data.</text>
</comment>
<sequence>MTDVLLARQLESPDSVCQRPVFASRRLPARFVLSYLRHFCLAHLGAPETSNSQRGRTAGLALDEPETQQLARGGPGKNPIVTGDLGTPLLSVFGHGGPGGSWYLIMGAGSESGRQQMAGRWEVVVTPHTARPEGSPGPTLCPPVAPCEQVEGMALVPGLGPEKPGNGSFWRGRASLGLAALTPLGDVIVCDMGLPVISVTLTLKQLCATPECGRIRQPSIRCLISAKRMNVLMCKQ</sequence>
<gene>
    <name evidence="1" type="ORF">NDU88_012513</name>
</gene>
<reference evidence="1" key="1">
    <citation type="journal article" date="2022" name="bioRxiv">
        <title>Sequencing and chromosome-scale assembly of the giantPleurodeles waltlgenome.</title>
        <authorList>
            <person name="Brown T."/>
            <person name="Elewa A."/>
            <person name="Iarovenko S."/>
            <person name="Subramanian E."/>
            <person name="Araus A.J."/>
            <person name="Petzold A."/>
            <person name="Susuki M."/>
            <person name="Suzuki K.-i.T."/>
            <person name="Hayashi T."/>
            <person name="Toyoda A."/>
            <person name="Oliveira C."/>
            <person name="Osipova E."/>
            <person name="Leigh N.D."/>
            <person name="Simon A."/>
            <person name="Yun M.H."/>
        </authorList>
    </citation>
    <scope>NUCLEOTIDE SEQUENCE</scope>
    <source>
        <strain evidence="1">20211129_DDA</strain>
        <tissue evidence="1">Liver</tissue>
    </source>
</reference>
<proteinExistence type="predicted"/>
<dbReference type="Proteomes" id="UP001066276">
    <property type="component" value="Chromosome 6"/>
</dbReference>
<evidence type="ECO:0000313" key="2">
    <source>
        <dbReference type="Proteomes" id="UP001066276"/>
    </source>
</evidence>
<dbReference type="AlphaFoldDB" id="A0AAV7R618"/>
<protein>
    <submittedName>
        <fullName evidence="1">Uncharacterized protein</fullName>
    </submittedName>
</protein>
<dbReference type="EMBL" id="JANPWB010000010">
    <property type="protein sequence ID" value="KAJ1146233.1"/>
    <property type="molecule type" value="Genomic_DNA"/>
</dbReference>
<accession>A0AAV7R618</accession>